<sequence length="315" mass="35049">MKCDKGSFESQASNLLTLVSDCLQPLVLTHEVPGEDGSLKFLDVRFYFHDTHTCWSYDPRGNKPLLPFSSSHSKLVKRSVVRHCLDNALSKSCRHLMESSLDCQKARLSQAGYPDHLLVSVAESLLKKPSGRQQNTTGINERKKFVTLPYLHKIAHNVKKVGARANISVVFTAPNKLSKLCRISNPTALKARGCEKNHRTRHVQCKEGVVYQLPLSCGKSYVGQTGRCLNDRLREHKNNVKKGGDGLLTAHCRTCGCLPVFEKCSVIRMHKDETTRLIVESATIHKLGQDCVSAPSLSLSRKELSFLDATTFAHA</sequence>
<dbReference type="EMBL" id="GEDV01007918">
    <property type="protein sequence ID" value="JAP80639.1"/>
    <property type="molecule type" value="Transcribed_RNA"/>
</dbReference>
<accession>A0A131YN08</accession>
<proteinExistence type="predicted"/>
<dbReference type="AlphaFoldDB" id="A0A131YN08"/>
<name>A0A131YN08_RHIAP</name>
<organism evidence="1">
    <name type="scientific">Rhipicephalus appendiculatus</name>
    <name type="common">Brown ear tick</name>
    <dbReference type="NCBI Taxonomy" id="34631"/>
    <lineage>
        <taxon>Eukaryota</taxon>
        <taxon>Metazoa</taxon>
        <taxon>Ecdysozoa</taxon>
        <taxon>Arthropoda</taxon>
        <taxon>Chelicerata</taxon>
        <taxon>Arachnida</taxon>
        <taxon>Acari</taxon>
        <taxon>Parasitiformes</taxon>
        <taxon>Ixodida</taxon>
        <taxon>Ixodoidea</taxon>
        <taxon>Ixodidae</taxon>
        <taxon>Rhipicephalinae</taxon>
        <taxon>Rhipicephalus</taxon>
        <taxon>Rhipicephalus</taxon>
    </lineage>
</organism>
<evidence type="ECO:0000313" key="1">
    <source>
        <dbReference type="EMBL" id="JAP80639.1"/>
    </source>
</evidence>
<dbReference type="PANTHER" id="PTHR21301">
    <property type="entry name" value="REVERSE TRANSCRIPTASE"/>
    <property type="match status" value="1"/>
</dbReference>
<reference evidence="1" key="1">
    <citation type="journal article" date="2016" name="Ticks Tick Borne Dis.">
        <title>De novo assembly and annotation of the salivary gland transcriptome of Rhipicephalus appendiculatus male and female ticks during blood feeding.</title>
        <authorList>
            <person name="de Castro M.H."/>
            <person name="de Klerk D."/>
            <person name="Pienaar R."/>
            <person name="Latif A.A."/>
            <person name="Rees D.J."/>
            <person name="Mans B.J."/>
        </authorList>
    </citation>
    <scope>NUCLEOTIDE SEQUENCE</scope>
    <source>
        <tissue evidence="1">Salivary glands</tissue>
    </source>
</reference>
<protein>
    <submittedName>
        <fullName evidence="1">Tick transposon</fullName>
    </submittedName>
</protein>
<dbReference type="PANTHER" id="PTHR21301:SF11">
    <property type="entry name" value="GIY-YIG DOMAIN-CONTAINING PROTEIN"/>
    <property type="match status" value="1"/>
</dbReference>